<feature type="domain" description="Reverse transcriptase" evidence="2">
    <location>
        <begin position="199"/>
        <end position="294"/>
    </location>
</feature>
<organism evidence="3 4">
    <name type="scientific">Caenorhabditis japonica</name>
    <dbReference type="NCBI Taxonomy" id="281687"/>
    <lineage>
        <taxon>Eukaryota</taxon>
        <taxon>Metazoa</taxon>
        <taxon>Ecdysozoa</taxon>
        <taxon>Nematoda</taxon>
        <taxon>Chromadorea</taxon>
        <taxon>Rhabditida</taxon>
        <taxon>Rhabditina</taxon>
        <taxon>Rhabditomorpha</taxon>
        <taxon>Rhabditoidea</taxon>
        <taxon>Rhabditidae</taxon>
        <taxon>Peloderinae</taxon>
        <taxon>Caenorhabditis</taxon>
    </lineage>
</organism>
<dbReference type="PANTHER" id="PTHR47027">
    <property type="entry name" value="REVERSE TRANSCRIPTASE DOMAIN-CONTAINING PROTEIN"/>
    <property type="match status" value="1"/>
</dbReference>
<evidence type="ECO:0000313" key="4">
    <source>
        <dbReference type="Proteomes" id="UP000005237"/>
    </source>
</evidence>
<name>A0A8R1IPE2_CAEJA</name>
<evidence type="ECO:0000313" key="3">
    <source>
        <dbReference type="EnsemblMetazoa" id="CJA36264.1"/>
    </source>
</evidence>
<dbReference type="SUPFAM" id="SSF56672">
    <property type="entry name" value="DNA/RNA polymerases"/>
    <property type="match status" value="1"/>
</dbReference>
<proteinExistence type="predicted"/>
<dbReference type="Proteomes" id="UP000005237">
    <property type="component" value="Unassembled WGS sequence"/>
</dbReference>
<dbReference type="AlphaFoldDB" id="A0A8R1IPE2"/>
<sequence length="326" mass="36594">MGRGMDPYMIRYRSTRPRGGSVDYFGVGRRGSTPAWNIYGGHRPNQQLAKYHGAPSDSRIPSTKCSRKIHQQAARAAKLASHQLSRISEATKKLMLSRFQAIHTGQTKDRGNQQGSSKIAGQLLDKWREFKSLEAVVNGRRLKKTKRALKLKNQQSSRHQEASSHSLLQSNRKQDSGVEEDAQITLKSCQIWEKCTQYKIPLATVCLDFTCAFDNVNWTKISEVLNNLQIGRNVIRALNNSNFSAIGNLNVLNKNMKFKIKRGLRQGDLSSPLLSSLALQAILDELDPESYQDDETGIVINGESIHRLEFANSVKEAEDRANLIAM</sequence>
<dbReference type="PANTHER" id="PTHR47027:SF29">
    <property type="entry name" value="C2H2-TYPE DOMAIN-CONTAINING PROTEIN"/>
    <property type="match status" value="1"/>
</dbReference>
<dbReference type="EnsemblMetazoa" id="CJA36264.1">
    <property type="protein sequence ID" value="CJA36264.1"/>
    <property type="gene ID" value="WBGene00212111"/>
</dbReference>
<feature type="compositionally biased region" description="Polar residues" evidence="1">
    <location>
        <begin position="153"/>
        <end position="171"/>
    </location>
</feature>
<dbReference type="Pfam" id="PF00078">
    <property type="entry name" value="RVT_1"/>
    <property type="match status" value="1"/>
</dbReference>
<reference evidence="3" key="2">
    <citation type="submission" date="2022-06" db="UniProtKB">
        <authorList>
            <consortium name="EnsemblMetazoa"/>
        </authorList>
    </citation>
    <scope>IDENTIFICATION</scope>
    <source>
        <strain evidence="3">DF5081</strain>
    </source>
</reference>
<dbReference type="InterPro" id="IPR043502">
    <property type="entry name" value="DNA/RNA_pol_sf"/>
</dbReference>
<reference evidence="4" key="1">
    <citation type="submission" date="2010-08" db="EMBL/GenBank/DDBJ databases">
        <authorList>
            <consortium name="Caenorhabditis japonica Sequencing Consortium"/>
            <person name="Wilson R.K."/>
        </authorList>
    </citation>
    <scope>NUCLEOTIDE SEQUENCE [LARGE SCALE GENOMIC DNA]</scope>
    <source>
        <strain evidence="4">DF5081</strain>
    </source>
</reference>
<evidence type="ECO:0000259" key="2">
    <source>
        <dbReference type="Pfam" id="PF00078"/>
    </source>
</evidence>
<protein>
    <submittedName>
        <fullName evidence="3">Reverse transcriptase domain-containing protein</fullName>
    </submittedName>
</protein>
<dbReference type="InterPro" id="IPR000477">
    <property type="entry name" value="RT_dom"/>
</dbReference>
<feature type="region of interest" description="Disordered" evidence="1">
    <location>
        <begin position="146"/>
        <end position="175"/>
    </location>
</feature>
<accession>A0A8R1IPE2</accession>
<evidence type="ECO:0000256" key="1">
    <source>
        <dbReference type="SAM" id="MobiDB-lite"/>
    </source>
</evidence>
<keyword evidence="4" id="KW-1185">Reference proteome</keyword>